<gene>
    <name evidence="3" type="ORF">DXB65_18080</name>
</gene>
<reference evidence="3 4" key="1">
    <citation type="submission" date="2018-08" db="EMBL/GenBank/DDBJ databases">
        <title>A genome reference for cultivated species of the human gut microbiota.</title>
        <authorList>
            <person name="Zou Y."/>
            <person name="Xue W."/>
            <person name="Luo G."/>
        </authorList>
    </citation>
    <scope>NUCLEOTIDE SEQUENCE [LARGE SCALE GENOMIC DNA]</scope>
    <source>
        <strain evidence="3 4">OM05-15BH</strain>
    </source>
</reference>
<dbReference type="CDD" id="cd03801">
    <property type="entry name" value="GT4_PimA-like"/>
    <property type="match status" value="1"/>
</dbReference>
<dbReference type="InterPro" id="IPR001296">
    <property type="entry name" value="Glyco_trans_1"/>
</dbReference>
<dbReference type="PANTHER" id="PTHR46401">
    <property type="entry name" value="GLYCOSYLTRANSFERASE WBBK-RELATED"/>
    <property type="match status" value="1"/>
</dbReference>
<dbReference type="EMBL" id="QSUL01000013">
    <property type="protein sequence ID" value="RGN32671.1"/>
    <property type="molecule type" value="Genomic_DNA"/>
</dbReference>
<dbReference type="AlphaFoldDB" id="A0A3E5B4Y9"/>
<dbReference type="GO" id="GO:0009103">
    <property type="term" value="P:lipopolysaccharide biosynthetic process"/>
    <property type="evidence" value="ECO:0007669"/>
    <property type="project" value="TreeGrafter"/>
</dbReference>
<dbReference type="RefSeq" id="WP_117725084.1">
    <property type="nucleotide sequence ID" value="NZ_QSUL01000013.1"/>
</dbReference>
<dbReference type="Gene3D" id="3.40.50.2000">
    <property type="entry name" value="Glycogen Phosphorylase B"/>
    <property type="match status" value="2"/>
</dbReference>
<proteinExistence type="predicted"/>
<evidence type="ECO:0000313" key="3">
    <source>
        <dbReference type="EMBL" id="RGN32671.1"/>
    </source>
</evidence>
<evidence type="ECO:0000256" key="1">
    <source>
        <dbReference type="ARBA" id="ARBA00022679"/>
    </source>
</evidence>
<protein>
    <submittedName>
        <fullName evidence="3">Glycosyltransferase</fullName>
    </submittedName>
</protein>
<name>A0A3E5B4Y9_9BACE</name>
<sequence length="383" mass="43708">MLVVRGDLFIRDNDKFYIVGSGSNQFYKLVAMVMGPYKMMAWIIDKGNYNLENLEVFDKTMGVELVINSDKVSLFKKINIIRKAVKNADCLNFKLPLPHSIIGCLWAILYNKKYVVESGGDLLKSLWYHEGLSYKLIALPMNLIVILEHRLAKHIIYVSKNFLQEIYPSKARQLGCSDAVIYITPESVLAKRIDKITNKRGVFSLGLIGATQASYRGHDTLIKAASLLKNRGYDIKVSFLGGGTADDKRRKCAEKCNMSDRIEFCGRIKHSEVLSWIDNIDVLVMPTLVESLGRAVIEAMSRGCPVIGTYETALREQIGADCLVHARNVQEIASAIERIIKHKDYALMCARENYYRAMKYSSDLTYKFRKEFYDEFYDLENIR</sequence>
<evidence type="ECO:0000313" key="4">
    <source>
        <dbReference type="Proteomes" id="UP000260983"/>
    </source>
</evidence>
<dbReference type="Pfam" id="PF00534">
    <property type="entry name" value="Glycos_transf_1"/>
    <property type="match status" value="1"/>
</dbReference>
<evidence type="ECO:0000259" key="2">
    <source>
        <dbReference type="Pfam" id="PF00534"/>
    </source>
</evidence>
<dbReference type="PANTHER" id="PTHR46401:SF2">
    <property type="entry name" value="GLYCOSYLTRANSFERASE WBBK-RELATED"/>
    <property type="match status" value="1"/>
</dbReference>
<feature type="domain" description="Glycosyl transferase family 1" evidence="2">
    <location>
        <begin position="215"/>
        <end position="351"/>
    </location>
</feature>
<comment type="caution">
    <text evidence="3">The sequence shown here is derived from an EMBL/GenBank/DDBJ whole genome shotgun (WGS) entry which is preliminary data.</text>
</comment>
<dbReference type="SUPFAM" id="SSF53756">
    <property type="entry name" value="UDP-Glycosyltransferase/glycogen phosphorylase"/>
    <property type="match status" value="1"/>
</dbReference>
<dbReference type="Proteomes" id="UP000260983">
    <property type="component" value="Unassembled WGS sequence"/>
</dbReference>
<accession>A0A3E5B4Y9</accession>
<dbReference type="GO" id="GO:0016757">
    <property type="term" value="F:glycosyltransferase activity"/>
    <property type="evidence" value="ECO:0007669"/>
    <property type="project" value="InterPro"/>
</dbReference>
<keyword evidence="1 3" id="KW-0808">Transferase</keyword>
<organism evidence="3 4">
    <name type="scientific">Bacteroides oleiciplenus</name>
    <dbReference type="NCBI Taxonomy" id="626931"/>
    <lineage>
        <taxon>Bacteria</taxon>
        <taxon>Pseudomonadati</taxon>
        <taxon>Bacteroidota</taxon>
        <taxon>Bacteroidia</taxon>
        <taxon>Bacteroidales</taxon>
        <taxon>Bacteroidaceae</taxon>
        <taxon>Bacteroides</taxon>
    </lineage>
</organism>